<feature type="compositionally biased region" description="Basic and acidic residues" evidence="1">
    <location>
        <begin position="343"/>
        <end position="357"/>
    </location>
</feature>
<reference evidence="3" key="1">
    <citation type="journal article" date="2019" name="Beilstein J. Org. Chem.">
        <title>Nanangenines: drimane sesquiterpenoids as the dominant metabolite cohort of a novel Australian fungus, Aspergillus nanangensis.</title>
        <authorList>
            <person name="Lacey H.J."/>
            <person name="Gilchrist C.L.M."/>
            <person name="Crombie A."/>
            <person name="Kalaitzis J.A."/>
            <person name="Vuong D."/>
            <person name="Rutledge P.J."/>
            <person name="Turner P."/>
            <person name="Pitt J.I."/>
            <person name="Lacey E."/>
            <person name="Chooi Y.H."/>
            <person name="Piggott A.M."/>
        </authorList>
    </citation>
    <scope>NUCLEOTIDE SEQUENCE</scope>
    <source>
        <strain evidence="3">MST-FP2251</strain>
    </source>
</reference>
<name>A0AAD4GY48_ASPNN</name>
<proteinExistence type="predicted"/>
<dbReference type="InterPro" id="IPR000008">
    <property type="entry name" value="C2_dom"/>
</dbReference>
<dbReference type="Proteomes" id="UP001194746">
    <property type="component" value="Unassembled WGS sequence"/>
</dbReference>
<dbReference type="InterPro" id="IPR035892">
    <property type="entry name" value="C2_domain_sf"/>
</dbReference>
<gene>
    <name evidence="3" type="ORF">FE257_006409</name>
</gene>
<dbReference type="Pfam" id="PF00168">
    <property type="entry name" value="C2"/>
    <property type="match status" value="1"/>
</dbReference>
<dbReference type="Gene3D" id="2.60.40.150">
    <property type="entry name" value="C2 domain"/>
    <property type="match status" value="1"/>
</dbReference>
<feature type="compositionally biased region" description="Polar residues" evidence="1">
    <location>
        <begin position="484"/>
        <end position="498"/>
    </location>
</feature>
<feature type="compositionally biased region" description="Low complexity" evidence="1">
    <location>
        <begin position="807"/>
        <end position="823"/>
    </location>
</feature>
<dbReference type="CDD" id="cd08681">
    <property type="entry name" value="C2_fungal_Inn1p-like"/>
    <property type="match status" value="1"/>
</dbReference>
<feature type="compositionally biased region" description="Polar residues" evidence="1">
    <location>
        <begin position="756"/>
        <end position="766"/>
    </location>
</feature>
<accession>A0AAD4GY48</accession>
<feature type="compositionally biased region" description="Low complexity" evidence="1">
    <location>
        <begin position="180"/>
        <end position="189"/>
    </location>
</feature>
<evidence type="ECO:0000256" key="1">
    <source>
        <dbReference type="SAM" id="MobiDB-lite"/>
    </source>
</evidence>
<dbReference type="AlphaFoldDB" id="A0AAD4GY48"/>
<dbReference type="PANTHER" id="PTHR47052:SF3">
    <property type="entry name" value="INGRESSION PROTEIN 1"/>
    <property type="match status" value="1"/>
</dbReference>
<feature type="region of interest" description="Disordered" evidence="1">
    <location>
        <begin position="161"/>
        <end position="394"/>
    </location>
</feature>
<feature type="compositionally biased region" description="Polar residues" evidence="1">
    <location>
        <begin position="434"/>
        <end position="444"/>
    </location>
</feature>
<dbReference type="InterPro" id="IPR037791">
    <property type="entry name" value="C2_fungal_Inn1"/>
</dbReference>
<keyword evidence="4" id="KW-1185">Reference proteome</keyword>
<reference evidence="3" key="2">
    <citation type="submission" date="2020-02" db="EMBL/GenBank/DDBJ databases">
        <authorList>
            <person name="Gilchrist C.L.M."/>
            <person name="Chooi Y.-H."/>
        </authorList>
    </citation>
    <scope>NUCLEOTIDE SEQUENCE</scope>
    <source>
        <strain evidence="3">MST-FP2251</strain>
    </source>
</reference>
<dbReference type="SMART" id="SM00239">
    <property type="entry name" value="C2"/>
    <property type="match status" value="1"/>
</dbReference>
<dbReference type="SUPFAM" id="SSF49562">
    <property type="entry name" value="C2 domain (Calcium/lipid-binding domain, CaLB)"/>
    <property type="match status" value="1"/>
</dbReference>
<protein>
    <recommendedName>
        <fullName evidence="2">C2 domain-containing protein</fullName>
    </recommendedName>
</protein>
<sequence>MSKSSKLTKVNHAAGIFADMSVDGPAIGTLVAVVDRAKNLPNRKTMGKQNPYCAARLGKEAKKTDTDLRGGQTPKWDQELRFTVHESPDYFRLKVSVFNDDKRTDMIGETWVDLRDLIIPGGGQSDQWHSLQCRGKYAGDIRLEMTYYDTRPEDEAVIERRTQGTEKVHPRPTGPAAPVSSSSLSSSLSGPRQLKDVKRRPLPTDPTGAAAPRPTLPEKAPSAPLPLQPVPRPTHHEAAHAAPPPDHGHQPRHSTTPENPYDAATYGPPTASRPARNYDTPDDLHRDWNPSPSAQHPPAGPPRRAPPEPYYPSYRERPMDAYDPRSHARPRSGYANMPPADFRASRPDPPGSRDHYPQEPLEIHAPVPEAPRPSSHHSNYHIPTAEPYISSNEGLPHGYGSRYLPRSSGGMHEPRQLEYVQNSGMVEPDHHYQSHNNSFHNTSVMRPPPSRDGYHAEYATMQPRVDDEDEEGPPPPPPVHRSGLGSQQLVPSPNSSYHAYSPEYASPRTSREITTGPLDGNSRMPELPRTTSAPSMPPSLVAGFDPIVADAESDRVAYENHSRRQSAILEVDQVMPPREPSPMLPPYPVNTAAPVSRQQALVDRRPPPSRGSIASETRIVPRKSVSPRPSSASDPSASQIPFSPDSFDAFNPNAARSAILHDSNPAYDTPSQAMEAARRSEAEAAREPGPIYDDDGKEIDPSDHLPTDTWAPEPERKNPKKPGVVVRFRNAPARNSNGPPPPAKEYGAPPRARPTMTISRRPQSNVMPEATSEMTRGRTGYGSSYGHGRTYSTPDNNVTPPPRSSHRSSVSPAPRSASRSPSSFYAEGTTGPPIPAKVPIGPATSPAFPVSGSQMGMDALSRELGTIDIGGVGCNNGRAIRRYVPKITTGYAI</sequence>
<dbReference type="EMBL" id="VCAU01000003">
    <property type="protein sequence ID" value="KAF9894524.1"/>
    <property type="molecule type" value="Genomic_DNA"/>
</dbReference>
<organism evidence="3 4">
    <name type="scientific">Aspergillus nanangensis</name>
    <dbReference type="NCBI Taxonomy" id="2582783"/>
    <lineage>
        <taxon>Eukaryota</taxon>
        <taxon>Fungi</taxon>
        <taxon>Dikarya</taxon>
        <taxon>Ascomycota</taxon>
        <taxon>Pezizomycotina</taxon>
        <taxon>Eurotiomycetes</taxon>
        <taxon>Eurotiomycetidae</taxon>
        <taxon>Eurotiales</taxon>
        <taxon>Aspergillaceae</taxon>
        <taxon>Aspergillus</taxon>
        <taxon>Aspergillus subgen. Circumdati</taxon>
    </lineage>
</organism>
<evidence type="ECO:0000259" key="2">
    <source>
        <dbReference type="PROSITE" id="PS50004"/>
    </source>
</evidence>
<feature type="compositionally biased region" description="Basic and acidic residues" evidence="1">
    <location>
        <begin position="676"/>
        <end position="686"/>
    </location>
</feature>
<feature type="compositionally biased region" description="Pro residues" evidence="1">
    <location>
        <begin position="298"/>
        <end position="310"/>
    </location>
</feature>
<feature type="compositionally biased region" description="Low complexity" evidence="1">
    <location>
        <begin position="622"/>
        <end position="638"/>
    </location>
</feature>
<feature type="compositionally biased region" description="Basic and acidic residues" evidence="1">
    <location>
        <begin position="552"/>
        <end position="562"/>
    </location>
</feature>
<evidence type="ECO:0000313" key="3">
    <source>
        <dbReference type="EMBL" id="KAF9894524.1"/>
    </source>
</evidence>
<dbReference type="InterPro" id="IPR052981">
    <property type="entry name" value="Ingression_C2_domain"/>
</dbReference>
<evidence type="ECO:0000313" key="4">
    <source>
        <dbReference type="Proteomes" id="UP001194746"/>
    </source>
</evidence>
<comment type="caution">
    <text evidence="3">The sequence shown here is derived from an EMBL/GenBank/DDBJ whole genome shotgun (WGS) entry which is preliminary data.</text>
</comment>
<feature type="compositionally biased region" description="Pro residues" evidence="1">
    <location>
        <begin position="223"/>
        <end position="232"/>
    </location>
</feature>
<dbReference type="PROSITE" id="PS50004">
    <property type="entry name" value="C2"/>
    <property type="match status" value="1"/>
</dbReference>
<feature type="compositionally biased region" description="Basic and acidic residues" evidence="1">
    <location>
        <begin position="314"/>
        <end position="326"/>
    </location>
</feature>
<feature type="domain" description="C2" evidence="2">
    <location>
        <begin position="11"/>
        <end position="129"/>
    </location>
</feature>
<feature type="compositionally biased region" description="Pro residues" evidence="1">
    <location>
        <begin position="577"/>
        <end position="588"/>
    </location>
</feature>
<dbReference type="PANTHER" id="PTHR47052">
    <property type="entry name" value="CONSERVED SERINE PROLINE-RICH PROTEIN (AFU_ORTHOLOGUE AFUA_2G01790)"/>
    <property type="match status" value="1"/>
</dbReference>
<feature type="region of interest" description="Disordered" evidence="1">
    <location>
        <begin position="425"/>
        <end position="840"/>
    </location>
</feature>